<feature type="transmembrane region" description="Helical" evidence="1">
    <location>
        <begin position="428"/>
        <end position="450"/>
    </location>
</feature>
<feature type="transmembrane region" description="Helical" evidence="1">
    <location>
        <begin position="505"/>
        <end position="529"/>
    </location>
</feature>
<gene>
    <name evidence="2" type="ORF">GETHLI_29290</name>
</gene>
<name>A0ABQ5QIA7_9BACT</name>
<organism evidence="2 3">
    <name type="scientific">Geothrix limicola</name>
    <dbReference type="NCBI Taxonomy" id="2927978"/>
    <lineage>
        <taxon>Bacteria</taxon>
        <taxon>Pseudomonadati</taxon>
        <taxon>Acidobacteriota</taxon>
        <taxon>Holophagae</taxon>
        <taxon>Holophagales</taxon>
        <taxon>Holophagaceae</taxon>
        <taxon>Geothrix</taxon>
    </lineage>
</organism>
<proteinExistence type="predicted"/>
<dbReference type="Proteomes" id="UP001165069">
    <property type="component" value="Unassembled WGS sequence"/>
</dbReference>
<evidence type="ECO:0000313" key="3">
    <source>
        <dbReference type="Proteomes" id="UP001165069"/>
    </source>
</evidence>
<dbReference type="EMBL" id="BSDE01000006">
    <property type="protein sequence ID" value="GLH74427.1"/>
    <property type="molecule type" value="Genomic_DNA"/>
</dbReference>
<keyword evidence="1" id="KW-0812">Transmembrane</keyword>
<feature type="transmembrane region" description="Helical" evidence="1">
    <location>
        <begin position="401"/>
        <end position="422"/>
    </location>
</feature>
<feature type="transmembrane region" description="Helical" evidence="1">
    <location>
        <begin position="115"/>
        <end position="145"/>
    </location>
</feature>
<feature type="transmembrane region" description="Helical" evidence="1">
    <location>
        <begin position="34"/>
        <end position="59"/>
    </location>
</feature>
<keyword evidence="1" id="KW-0472">Membrane</keyword>
<feature type="transmembrane region" description="Helical" evidence="1">
    <location>
        <begin position="327"/>
        <end position="347"/>
    </location>
</feature>
<feature type="transmembrane region" description="Helical" evidence="1">
    <location>
        <begin position="185"/>
        <end position="202"/>
    </location>
</feature>
<reference evidence="2 3" key="1">
    <citation type="journal article" date="2023" name="Antonie Van Leeuwenhoek">
        <title>Mesoterricola silvestris gen. nov., sp. nov., Mesoterricola sediminis sp. nov., Geothrix oryzae sp. nov., Geothrix edaphica sp. nov., Geothrix rubra sp. nov., and Geothrix limicola sp. nov., six novel members of Acidobacteriota isolated from soils.</title>
        <authorList>
            <person name="Itoh H."/>
            <person name="Sugisawa Y."/>
            <person name="Mise K."/>
            <person name="Xu Z."/>
            <person name="Kuniyasu M."/>
            <person name="Ushijima N."/>
            <person name="Kawano K."/>
            <person name="Kobayashi E."/>
            <person name="Shiratori Y."/>
            <person name="Masuda Y."/>
            <person name="Senoo K."/>
        </authorList>
    </citation>
    <scope>NUCLEOTIDE SEQUENCE [LARGE SCALE GENOMIC DNA]</scope>
    <source>
        <strain evidence="2 3">Red804</strain>
    </source>
</reference>
<feature type="transmembrane region" description="Helical" evidence="1">
    <location>
        <begin position="471"/>
        <end position="499"/>
    </location>
</feature>
<keyword evidence="3" id="KW-1185">Reference proteome</keyword>
<evidence type="ECO:0000313" key="2">
    <source>
        <dbReference type="EMBL" id="GLH74427.1"/>
    </source>
</evidence>
<feature type="transmembrane region" description="Helical" evidence="1">
    <location>
        <begin position="71"/>
        <end position="95"/>
    </location>
</feature>
<comment type="caution">
    <text evidence="2">The sequence shown here is derived from an EMBL/GenBank/DDBJ whole genome shotgun (WGS) entry which is preliminary data.</text>
</comment>
<feature type="transmembrane region" description="Helical" evidence="1">
    <location>
        <begin position="157"/>
        <end position="179"/>
    </location>
</feature>
<feature type="transmembrane region" description="Helical" evidence="1">
    <location>
        <begin position="267"/>
        <end position="286"/>
    </location>
</feature>
<evidence type="ECO:0008006" key="4">
    <source>
        <dbReference type="Google" id="ProtNLM"/>
    </source>
</evidence>
<keyword evidence="1" id="KW-1133">Transmembrane helix</keyword>
<dbReference type="RefSeq" id="WP_285576719.1">
    <property type="nucleotide sequence ID" value="NZ_BSDE01000006.1"/>
</dbReference>
<sequence>MALGSRLVVFRALLAAHAQTSWNRSAREMGRQGVVLMITLTCLVGLLGVGPLFLGLGALGWMLGGTLQKPLAVGFLGLVLALIGLGGGLFGGVLGGARQLNWEAYRGFPLKLRTLYFAELVAGLGDPLPLLLGAGLAAFVTGLAIGSPALLPLLPLILVETLFTLLALQLLVGGLAAALVKRLRLALTLLIMLAWVGSTLATSQLPHRAKAHETTPVAAPQRAERNARIEAMTRRGLAILSALPSHAAAESLARVREGRWASAFALHAYPLAVLALLMLLGARVVARESRDERTVEAPRGPDRLWTFQGPAEGIGRLHFRTLMASQLGRFAFLMPVMTLVLLKGPFAQMRGQSLWAVPAAFAYLSLVGNNVMLNQFGLDRHGVKALLLLPVTAEDLLKGKLLGMAAHQGLQALLLALLLAVFERATLAPLLAGVLMLGCVFLAQGCVGQWTSLWAPRPMAMNSLKNSNMPFAVGMLSLATSGLWTGLFGGAFALCAWLAPAWLVPLMALLFGLTLLAHLALLPTAAAYLDRRREILVERLG</sequence>
<evidence type="ECO:0000256" key="1">
    <source>
        <dbReference type="SAM" id="Phobius"/>
    </source>
</evidence>
<protein>
    <recommendedName>
        <fullName evidence="4">ABC-2 type transport system permease protein</fullName>
    </recommendedName>
</protein>
<accession>A0ABQ5QIA7</accession>